<evidence type="ECO:0000313" key="11">
    <source>
        <dbReference type="Proteomes" id="UP000198287"/>
    </source>
</evidence>
<gene>
    <name evidence="10" type="ORF">Fcan01_07996</name>
</gene>
<comment type="similarity">
    <text evidence="2">Belongs to the urea transporter family.</text>
</comment>
<comment type="subcellular location">
    <subcellularLocation>
        <location evidence="1">Cell membrane</location>
        <topology evidence="1">Multi-pass membrane protein</topology>
    </subcellularLocation>
</comment>
<sequence>MTSGYSDSLGGQQPISTITGPDIRSEPRKSHSAPARRTYGESTTSSSYFSSRSSSGNNNGSGTRSGGWRKFGESVFGHAPYIGTLIGEMKSPSKWTIVVNIFYSILHSVSATTFVSNPLSGLVILVTMLFCDRRAALLGLVATLAGIASFWPLGLPVQLLVGGSVTFNCFLLGSLLPLAGEETHSWQGIEFLIPLAAVLGIFVVYLWSGFNGILARVDIPVLSAPTNLLALLLVYSGYFLQFSHGPELPSLTHDDDNRIHNKSEDTFQSDCNCSISNQLWSGVVLSQGVIFQVPVAQSYIIYLSVFIYSPILFCQEVLGGVIGTIIGMGLDVNGACSADVCNGVWGYNSLLTAAALGGYFVRFNFHSFLLSIIGAIVSGFMCAVLKKSGVPILGIPFMLSTWILLPLAKMPSSNESSKLRCGDLQRVVVFSTPELNSFCKNKFYSRVKYTQQERSTLHI</sequence>
<feature type="transmembrane region" description="Helical" evidence="9">
    <location>
        <begin position="135"/>
        <end position="153"/>
    </location>
</feature>
<dbReference type="PANTHER" id="PTHR10464:SF4">
    <property type="entry name" value="UREA TRANSPORTER"/>
    <property type="match status" value="1"/>
</dbReference>
<comment type="catalytic activity">
    <reaction evidence="7">
        <text>urea(in) = urea(out)</text>
        <dbReference type="Rhea" id="RHEA:32799"/>
        <dbReference type="ChEBI" id="CHEBI:16199"/>
    </reaction>
</comment>
<dbReference type="InterPro" id="IPR029020">
    <property type="entry name" value="Ammonium/urea_transptr"/>
</dbReference>
<keyword evidence="11" id="KW-1185">Reference proteome</keyword>
<feature type="transmembrane region" description="Helical" evidence="9">
    <location>
        <begin position="101"/>
        <end position="128"/>
    </location>
</feature>
<keyword evidence="4 9" id="KW-0812">Transmembrane</keyword>
<accession>A0A226EP51</accession>
<protein>
    <submittedName>
        <fullName evidence="10">Urea transporter 1</fullName>
    </submittedName>
</protein>
<reference evidence="10 11" key="1">
    <citation type="submission" date="2015-12" db="EMBL/GenBank/DDBJ databases">
        <title>The genome of Folsomia candida.</title>
        <authorList>
            <person name="Faddeeva A."/>
            <person name="Derks M.F."/>
            <person name="Anvar Y."/>
            <person name="Smit S."/>
            <person name="Van Straalen N."/>
            <person name="Roelofs D."/>
        </authorList>
    </citation>
    <scope>NUCLEOTIDE SEQUENCE [LARGE SCALE GENOMIC DNA]</scope>
    <source>
        <strain evidence="10 11">VU population</strain>
        <tissue evidence="10">Whole body</tissue>
    </source>
</reference>
<organism evidence="10 11">
    <name type="scientific">Folsomia candida</name>
    <name type="common">Springtail</name>
    <dbReference type="NCBI Taxonomy" id="158441"/>
    <lineage>
        <taxon>Eukaryota</taxon>
        <taxon>Metazoa</taxon>
        <taxon>Ecdysozoa</taxon>
        <taxon>Arthropoda</taxon>
        <taxon>Hexapoda</taxon>
        <taxon>Collembola</taxon>
        <taxon>Entomobryomorpha</taxon>
        <taxon>Isotomoidea</taxon>
        <taxon>Isotomidae</taxon>
        <taxon>Proisotominae</taxon>
        <taxon>Folsomia</taxon>
    </lineage>
</organism>
<feature type="transmembrane region" description="Helical" evidence="9">
    <location>
        <begin position="392"/>
        <end position="410"/>
    </location>
</feature>
<dbReference type="EMBL" id="LNIX01000003">
    <property type="protein sequence ID" value="OXA58794.1"/>
    <property type="molecule type" value="Genomic_DNA"/>
</dbReference>
<keyword evidence="3" id="KW-1003">Cell membrane</keyword>
<dbReference type="OrthoDB" id="426293at2759"/>
<dbReference type="InterPro" id="IPR004937">
    <property type="entry name" value="Urea_transporter"/>
</dbReference>
<evidence type="ECO:0000256" key="9">
    <source>
        <dbReference type="SAM" id="Phobius"/>
    </source>
</evidence>
<dbReference type="Proteomes" id="UP000198287">
    <property type="component" value="Unassembled WGS sequence"/>
</dbReference>
<feature type="compositionally biased region" description="Polar residues" evidence="8">
    <location>
        <begin position="1"/>
        <end position="19"/>
    </location>
</feature>
<name>A0A226EP51_FOLCA</name>
<evidence type="ECO:0000256" key="7">
    <source>
        <dbReference type="ARBA" id="ARBA00033993"/>
    </source>
</evidence>
<dbReference type="GO" id="GO:0005886">
    <property type="term" value="C:plasma membrane"/>
    <property type="evidence" value="ECO:0007669"/>
    <property type="project" value="UniProtKB-SubCell"/>
</dbReference>
<feature type="transmembrane region" description="Helical" evidence="9">
    <location>
        <begin position="299"/>
        <end position="325"/>
    </location>
</feature>
<proteinExistence type="inferred from homology"/>
<keyword evidence="6 9" id="KW-0472">Membrane</keyword>
<feature type="transmembrane region" description="Helical" evidence="9">
    <location>
        <begin position="191"/>
        <end position="210"/>
    </location>
</feature>
<dbReference type="AlphaFoldDB" id="A0A226EP51"/>
<evidence type="ECO:0000256" key="5">
    <source>
        <dbReference type="ARBA" id="ARBA00022989"/>
    </source>
</evidence>
<feature type="transmembrane region" description="Helical" evidence="9">
    <location>
        <begin position="222"/>
        <end position="240"/>
    </location>
</feature>
<dbReference type="OMA" id="HRWSACA"/>
<feature type="transmembrane region" description="Helical" evidence="9">
    <location>
        <begin position="368"/>
        <end position="386"/>
    </location>
</feature>
<dbReference type="Pfam" id="PF03253">
    <property type="entry name" value="UT"/>
    <property type="match status" value="1"/>
</dbReference>
<feature type="region of interest" description="Disordered" evidence="8">
    <location>
        <begin position="1"/>
        <end position="66"/>
    </location>
</feature>
<evidence type="ECO:0000256" key="4">
    <source>
        <dbReference type="ARBA" id="ARBA00022692"/>
    </source>
</evidence>
<feature type="transmembrane region" description="Helical" evidence="9">
    <location>
        <begin position="345"/>
        <end position="361"/>
    </location>
</feature>
<feature type="compositionally biased region" description="Low complexity" evidence="8">
    <location>
        <begin position="36"/>
        <end position="62"/>
    </location>
</feature>
<evidence type="ECO:0000256" key="8">
    <source>
        <dbReference type="SAM" id="MobiDB-lite"/>
    </source>
</evidence>
<evidence type="ECO:0000256" key="1">
    <source>
        <dbReference type="ARBA" id="ARBA00004651"/>
    </source>
</evidence>
<dbReference type="Gene3D" id="1.10.3430.10">
    <property type="entry name" value="Ammonium transporter AmtB like domains"/>
    <property type="match status" value="1"/>
</dbReference>
<dbReference type="GO" id="GO:0015204">
    <property type="term" value="F:urea transmembrane transporter activity"/>
    <property type="evidence" value="ECO:0007669"/>
    <property type="project" value="InterPro"/>
</dbReference>
<keyword evidence="5 9" id="KW-1133">Transmembrane helix</keyword>
<evidence type="ECO:0000313" key="10">
    <source>
        <dbReference type="EMBL" id="OXA58794.1"/>
    </source>
</evidence>
<dbReference type="PANTHER" id="PTHR10464">
    <property type="entry name" value="UREA TRANSPORTER"/>
    <property type="match status" value="1"/>
</dbReference>
<evidence type="ECO:0000256" key="2">
    <source>
        <dbReference type="ARBA" id="ARBA00005914"/>
    </source>
</evidence>
<comment type="caution">
    <text evidence="10">The sequence shown here is derived from an EMBL/GenBank/DDBJ whole genome shotgun (WGS) entry which is preliminary data.</text>
</comment>
<evidence type="ECO:0000256" key="3">
    <source>
        <dbReference type="ARBA" id="ARBA00022475"/>
    </source>
</evidence>
<evidence type="ECO:0000256" key="6">
    <source>
        <dbReference type="ARBA" id="ARBA00023136"/>
    </source>
</evidence>